<dbReference type="GO" id="GO:0030261">
    <property type="term" value="P:chromosome condensation"/>
    <property type="evidence" value="ECO:0007669"/>
    <property type="project" value="UniProtKB-UniRule"/>
</dbReference>
<sequence>MRKSIPNKMVKKDEESKDYNTCSSVIEYTKSLSKSTEKCIESVTLSSSQYPSCSTIIINLVNSLASKMTSTYIAIEGEAKIYKNKKCESKSDPYFLKVKPTAASPMLYQLLDNIYSNIRDNKKIPSSLCNLSVGNIEEKTFNKECIYINKMNGAIIEYTVQGGKSTVQSIADEMEKLSKRDRQIAKVIIVPIVFYRNGNSTKVTFALKKLIIERDFSANVININGKSERVSMAETSEEEIGKGLGIIEDVDDEATDDEAESTLFNV</sequence>
<protein>
    <recommendedName>
        <fullName evidence="7 8">Protein OPG079</fullName>
    </recommendedName>
</protein>
<dbReference type="PIRSF" id="PIRSF003767">
    <property type="entry name" value="VAC_I3L"/>
    <property type="match status" value="1"/>
</dbReference>
<dbReference type="Proteomes" id="UP000130031">
    <property type="component" value="Segment"/>
</dbReference>
<accession>A7XCG4</accession>
<dbReference type="EMBL" id="EF420156">
    <property type="protein sequence ID" value="ABQ43520.1"/>
    <property type="molecule type" value="Genomic_DNA"/>
</dbReference>
<keyword evidence="2 8" id="KW-0226">DNA condensation</keyword>
<evidence type="ECO:0000313" key="12">
    <source>
        <dbReference type="Proteomes" id="UP000130031"/>
    </source>
</evidence>
<dbReference type="Pfam" id="PF04661">
    <property type="entry name" value="Pox_I3"/>
    <property type="match status" value="1"/>
</dbReference>
<keyword evidence="3 8" id="KW-0238">DNA-binding</keyword>
<evidence type="ECO:0000313" key="9">
    <source>
        <dbReference type="EMBL" id="ABQ43520.1"/>
    </source>
</evidence>
<evidence type="ECO:0000313" key="11">
    <source>
        <dbReference type="Proteomes" id="UP000099606"/>
    </source>
</evidence>
<evidence type="ECO:0000256" key="6">
    <source>
        <dbReference type="ARBA" id="ARBA00034757"/>
    </source>
</evidence>
<evidence type="ECO:0000256" key="4">
    <source>
        <dbReference type="ARBA" id="ARBA00023200"/>
    </source>
</evidence>
<gene>
    <name evidence="9" type="primary">45L</name>
</gene>
<dbReference type="InterPro" id="IPR006754">
    <property type="entry name" value="Poxvirus_I3_ssDNA-bd"/>
</dbReference>
<evidence type="ECO:0000313" key="10">
    <source>
        <dbReference type="EMBL" id="ABQ43675.1"/>
    </source>
</evidence>
<evidence type="ECO:0000256" key="1">
    <source>
        <dbReference type="ARBA" id="ARBA00022518"/>
    </source>
</evidence>
<comment type="subcellular location">
    <subcellularLocation>
        <location evidence="8">Host cytoplasm</location>
    </subcellularLocation>
    <text evidence="8">Localizes in cytoplasmic virus factories, where it is associated with viral DNA.</text>
</comment>
<dbReference type="GO" id="GO:0030430">
    <property type="term" value="C:host cell cytoplasm"/>
    <property type="evidence" value="ECO:0007669"/>
    <property type="project" value="UniProtKB-SubCell"/>
</dbReference>
<evidence type="ECO:0000256" key="8">
    <source>
        <dbReference type="PIRNR" id="PIRNR003767"/>
    </source>
</evidence>
<keyword evidence="1" id="KW-0244">Early protein</keyword>
<proteinExistence type="inferred from homology"/>
<evidence type="ECO:0000256" key="5">
    <source>
        <dbReference type="ARBA" id="ARBA00034682"/>
    </source>
</evidence>
<evidence type="ECO:0000256" key="2">
    <source>
        <dbReference type="ARBA" id="ARBA00023067"/>
    </source>
</evidence>
<comment type="similarity">
    <text evidence="6 8">Belongs to the orthopoxvirus OPG079 family.</text>
</comment>
<evidence type="ECO:0000256" key="7">
    <source>
        <dbReference type="ARBA" id="ARBA00034817"/>
    </source>
</evidence>
<comment type="function">
    <text evidence="5">Plays an essential role in viral DNA replication. Binds to ssDNA with high affinity and localizes to cytoplasmic factories where nascent viral genomes accumulate. May disrupt loops, hairpins and other secondary structures present on ssDNA to reduce and eliminate pausing of viral DNA polymerase at specific sites during elongation.</text>
</comment>
<comment type="subunit">
    <text evidence="8">Homoomultimer. Interacts with the small subunit of ribonucleotide reductase.</text>
</comment>
<dbReference type="EMBL" id="EF420157">
    <property type="protein sequence ID" value="ABQ43675.1"/>
    <property type="molecule type" value="Genomic_DNA"/>
</dbReference>
<keyword evidence="4 8" id="KW-1035">Host cytoplasm</keyword>
<organism evidence="9 12">
    <name type="scientific">Tanapox virus</name>
    <dbReference type="NCBI Taxonomy" id="99000"/>
    <lineage>
        <taxon>Viruses</taxon>
        <taxon>Varidnaviria</taxon>
        <taxon>Bamfordvirae</taxon>
        <taxon>Nucleocytoviricota</taxon>
        <taxon>Pokkesviricetes</taxon>
        <taxon>Chitovirales</taxon>
        <taxon>Poxviridae</taxon>
        <taxon>Chordopoxvirinae</taxon>
        <taxon>Yatapoxvirus</taxon>
        <taxon>Yatapoxvirus tanapox</taxon>
    </lineage>
</organism>
<reference evidence="11 12" key="1">
    <citation type="journal article" date="2007" name="Virus Res.">
        <title>Comparative genetic analysis of genomic DNA sequences of two human isolates of Tanapox virus.</title>
        <authorList>
            <person name="Nazarian S.H."/>
            <person name="Barrett J.W."/>
            <person name="Frace A.M."/>
            <person name="Olsen-Rasmussen M."/>
            <person name="Khristova M."/>
            <person name="Shaban M."/>
            <person name="Neering S."/>
            <person name="Li Y."/>
            <person name="Damon I.K."/>
            <person name="Esposito J.J."/>
            <person name="Essani K."/>
            <person name="McFadden G."/>
        </authorList>
    </citation>
    <scope>NUCLEOTIDE SEQUENCE [LARGE SCALE GENOMIC DNA]</scope>
    <source>
        <strain evidence="9">TPV-Kenya</strain>
        <strain evidence="10">TPV-RoC</strain>
    </source>
</reference>
<dbReference type="GO" id="GO:0003697">
    <property type="term" value="F:single-stranded DNA binding"/>
    <property type="evidence" value="ECO:0007669"/>
    <property type="project" value="UniProtKB-UniRule"/>
</dbReference>
<evidence type="ECO:0000256" key="3">
    <source>
        <dbReference type="ARBA" id="ARBA00023125"/>
    </source>
</evidence>
<dbReference type="Proteomes" id="UP000099606">
    <property type="component" value="Segment"/>
</dbReference>
<name>A7XCG4_9POXV</name>